<dbReference type="PANTHER" id="PTHR30204:SF67">
    <property type="entry name" value="HTH-TYPE TRANSCRIPTIONAL REGULATOR MLRA-RELATED"/>
    <property type="match status" value="1"/>
</dbReference>
<dbReference type="Gene3D" id="1.10.1240.10">
    <property type="entry name" value="Methionine synthase domain"/>
    <property type="match status" value="1"/>
</dbReference>
<evidence type="ECO:0000313" key="7">
    <source>
        <dbReference type="EMBL" id="EAU66003.1"/>
    </source>
</evidence>
<dbReference type="InterPro" id="IPR003759">
    <property type="entry name" value="Cbl-bd_cap"/>
</dbReference>
<dbReference type="Gene3D" id="1.10.1660.10">
    <property type="match status" value="1"/>
</dbReference>
<dbReference type="CDD" id="cd01104">
    <property type="entry name" value="HTH_MlrA-CarA"/>
    <property type="match status" value="1"/>
</dbReference>
<dbReference type="Proteomes" id="UP000032702">
    <property type="component" value="Unassembled WGS sequence"/>
</dbReference>
<sequence length="462" mass="48740">MGRLRAAPVGAGRRVGRVLPDGGEEPAALPLPGAHRGLQHPARRCRLLAGVPALCAGADAKAAGGGGGVPGRRAPALWRAPVAARAGCGTAGAGWPGGVPARGVPLRLLRARAAGGAGGGGSPAWARPPVAVPGGRWGRWCSGWPPAASPEGFTPEGSGGQRGSGAVGRAEENAGMSLLRIRTIARLTGIREATLRAWERRHGFPRPHRSENNYRAYTREEVENIRRVAKLIEEGLSVSEAIAQVKALPVGALPAGERLSERFWSAVMGMDTDEAQRVLDEGQASMDVDTYCDGFLLPLLREMGGRLDIAREHMASALIRQRLSALMAAEGTRQEGPRVVLACPARDHHEGGLLALGLYLKRRGWRVTMLGADTPAEALRSACAQVRPDLVALSFVRHREPEEMAAVLRECVQACSPVLVVVGGAAAREHLKAIFSAGAQYAETASEMMAQWQQARGASNRT</sequence>
<dbReference type="GO" id="GO:0046872">
    <property type="term" value="F:metal ion binding"/>
    <property type="evidence" value="ECO:0007669"/>
    <property type="project" value="InterPro"/>
</dbReference>
<dbReference type="GO" id="GO:0003677">
    <property type="term" value="F:DNA binding"/>
    <property type="evidence" value="ECO:0007669"/>
    <property type="project" value="UniProtKB-KW"/>
</dbReference>
<feature type="domain" description="B12-binding" evidence="6">
    <location>
        <begin position="336"/>
        <end position="459"/>
    </location>
</feature>
<dbReference type="Pfam" id="PF02310">
    <property type="entry name" value="B12-binding"/>
    <property type="match status" value="1"/>
</dbReference>
<feature type="region of interest" description="Disordered" evidence="4">
    <location>
        <begin position="143"/>
        <end position="169"/>
    </location>
</feature>
<dbReference type="EMBL" id="AAMD01000067">
    <property type="protein sequence ID" value="EAU66003.1"/>
    <property type="molecule type" value="Genomic_DNA"/>
</dbReference>
<protein>
    <submittedName>
        <fullName evidence="7">H-T-H domain protein</fullName>
    </submittedName>
</protein>
<dbReference type="Pfam" id="PF13411">
    <property type="entry name" value="MerR_1"/>
    <property type="match status" value="1"/>
</dbReference>
<evidence type="ECO:0000259" key="5">
    <source>
        <dbReference type="PROSITE" id="PS50937"/>
    </source>
</evidence>
<dbReference type="SUPFAM" id="SSF46955">
    <property type="entry name" value="Putative DNA-binding domain"/>
    <property type="match status" value="1"/>
</dbReference>
<dbReference type="SMART" id="SM00422">
    <property type="entry name" value="HTH_MERR"/>
    <property type="match status" value="1"/>
</dbReference>
<dbReference type="InterPro" id="IPR047057">
    <property type="entry name" value="MerR_fam"/>
</dbReference>
<dbReference type="PROSITE" id="PS51332">
    <property type="entry name" value="B12_BINDING"/>
    <property type="match status" value="1"/>
</dbReference>
<dbReference type="GO" id="GO:0003700">
    <property type="term" value="F:DNA-binding transcription factor activity"/>
    <property type="evidence" value="ECO:0007669"/>
    <property type="project" value="InterPro"/>
</dbReference>
<gene>
    <name evidence="7" type="ORF">STIAU_8486</name>
</gene>
<accession>Q08ZQ8</accession>
<proteinExistence type="predicted"/>
<dbReference type="GO" id="GO:0031419">
    <property type="term" value="F:cobalamin binding"/>
    <property type="evidence" value="ECO:0007669"/>
    <property type="project" value="InterPro"/>
</dbReference>
<dbReference type="PANTHER" id="PTHR30204">
    <property type="entry name" value="REDOX-CYCLING DRUG-SENSING TRANSCRIPTIONAL ACTIVATOR SOXR"/>
    <property type="match status" value="1"/>
</dbReference>
<dbReference type="InterPro" id="IPR036594">
    <property type="entry name" value="Meth_synthase_dom"/>
</dbReference>
<dbReference type="AlphaFoldDB" id="Q08ZQ8"/>
<dbReference type="SUPFAM" id="SSF52242">
    <property type="entry name" value="Cobalamin (vitamin B12)-binding domain"/>
    <property type="match status" value="1"/>
</dbReference>
<comment type="caution">
    <text evidence="7">The sequence shown here is derived from an EMBL/GenBank/DDBJ whole genome shotgun (WGS) entry which is preliminary data.</text>
</comment>
<reference evidence="7 8" key="1">
    <citation type="submission" date="2006-04" db="EMBL/GenBank/DDBJ databases">
        <authorList>
            <person name="Nierman W.C."/>
        </authorList>
    </citation>
    <scope>NUCLEOTIDE SEQUENCE [LARGE SCALE GENOMIC DNA]</scope>
    <source>
        <strain evidence="7 8">DW4/3-1</strain>
    </source>
</reference>
<organism evidence="7 8">
    <name type="scientific">Stigmatella aurantiaca (strain DW4/3-1)</name>
    <dbReference type="NCBI Taxonomy" id="378806"/>
    <lineage>
        <taxon>Bacteria</taxon>
        <taxon>Pseudomonadati</taxon>
        <taxon>Myxococcota</taxon>
        <taxon>Myxococcia</taxon>
        <taxon>Myxococcales</taxon>
        <taxon>Cystobacterineae</taxon>
        <taxon>Archangiaceae</taxon>
        <taxon>Stigmatella</taxon>
    </lineage>
</organism>
<dbReference type="Gene3D" id="3.40.50.280">
    <property type="entry name" value="Cobalamin-binding domain"/>
    <property type="match status" value="1"/>
</dbReference>
<dbReference type="InterPro" id="IPR036724">
    <property type="entry name" value="Cobalamin-bd_sf"/>
</dbReference>
<keyword evidence="2" id="KW-0238">DNA-binding</keyword>
<evidence type="ECO:0000313" key="8">
    <source>
        <dbReference type="Proteomes" id="UP000032702"/>
    </source>
</evidence>
<keyword evidence="1" id="KW-0805">Transcription regulation</keyword>
<dbReference type="InterPro" id="IPR006158">
    <property type="entry name" value="Cobalamin-bd"/>
</dbReference>
<dbReference type="InterPro" id="IPR000551">
    <property type="entry name" value="MerR-type_HTH_dom"/>
</dbReference>
<evidence type="ECO:0000256" key="2">
    <source>
        <dbReference type="ARBA" id="ARBA00023125"/>
    </source>
</evidence>
<dbReference type="PATRIC" id="fig|378806.16.peg.5095"/>
<evidence type="ECO:0000256" key="1">
    <source>
        <dbReference type="ARBA" id="ARBA00023015"/>
    </source>
</evidence>
<evidence type="ECO:0000259" key="6">
    <source>
        <dbReference type="PROSITE" id="PS51332"/>
    </source>
</evidence>
<name>Q08ZQ8_STIAD</name>
<evidence type="ECO:0000256" key="4">
    <source>
        <dbReference type="SAM" id="MobiDB-lite"/>
    </source>
</evidence>
<feature type="domain" description="HTH merR-type" evidence="5">
    <location>
        <begin position="178"/>
        <end position="247"/>
    </location>
</feature>
<dbReference type="Pfam" id="PF02607">
    <property type="entry name" value="B12-binding_2"/>
    <property type="match status" value="1"/>
</dbReference>
<dbReference type="PROSITE" id="PS50937">
    <property type="entry name" value="HTH_MERR_2"/>
    <property type="match status" value="1"/>
</dbReference>
<dbReference type="InterPro" id="IPR009061">
    <property type="entry name" value="DNA-bd_dom_put_sf"/>
</dbReference>
<dbReference type="CDD" id="cd02065">
    <property type="entry name" value="B12-binding_like"/>
    <property type="match status" value="1"/>
</dbReference>
<evidence type="ECO:0000256" key="3">
    <source>
        <dbReference type="ARBA" id="ARBA00023163"/>
    </source>
</evidence>
<keyword evidence="3" id="KW-0804">Transcription</keyword>
<feature type="compositionally biased region" description="Gly residues" evidence="4">
    <location>
        <begin position="157"/>
        <end position="166"/>
    </location>
</feature>